<dbReference type="STRING" id="1792845.BC343_17980"/>
<dbReference type="EMBL" id="MBTF01000038">
    <property type="protein sequence ID" value="OOQ56869.1"/>
    <property type="molecule type" value="Genomic_DNA"/>
</dbReference>
<protein>
    <submittedName>
        <fullName evidence="1">Uncharacterized protein</fullName>
    </submittedName>
</protein>
<evidence type="ECO:0000313" key="2">
    <source>
        <dbReference type="Proteomes" id="UP000189739"/>
    </source>
</evidence>
<accession>A0A1S9P7F9</accession>
<proteinExistence type="predicted"/>
<name>A0A1S9P7F9_9SPHI</name>
<evidence type="ECO:0000313" key="1">
    <source>
        <dbReference type="EMBL" id="OOQ56869.1"/>
    </source>
</evidence>
<reference evidence="1 2" key="1">
    <citation type="submission" date="2016-07" db="EMBL/GenBank/DDBJ databases">
        <title>Genomic analysis of zinc-resistant bacterium Mucilaginibacter pedocola TBZ30.</title>
        <authorList>
            <person name="Huang J."/>
            <person name="Tang J."/>
        </authorList>
    </citation>
    <scope>NUCLEOTIDE SEQUENCE [LARGE SCALE GENOMIC DNA]</scope>
    <source>
        <strain evidence="1 2">TBZ30</strain>
    </source>
</reference>
<organism evidence="1 2">
    <name type="scientific">Mucilaginibacter pedocola</name>
    <dbReference type="NCBI Taxonomy" id="1792845"/>
    <lineage>
        <taxon>Bacteria</taxon>
        <taxon>Pseudomonadati</taxon>
        <taxon>Bacteroidota</taxon>
        <taxon>Sphingobacteriia</taxon>
        <taxon>Sphingobacteriales</taxon>
        <taxon>Sphingobacteriaceae</taxon>
        <taxon>Mucilaginibacter</taxon>
    </lineage>
</organism>
<dbReference type="Proteomes" id="UP000189739">
    <property type="component" value="Unassembled WGS sequence"/>
</dbReference>
<sequence length="84" mass="10087">MYLVIEIFLKSRQWKYPLPNVCVRDTKVRKFTVFGSEKCKCGKGWGRVGWRKLEGLEKLERLESWIRTEFRKYKRQTPVFAGSL</sequence>
<gene>
    <name evidence="1" type="ORF">BC343_17980</name>
</gene>
<comment type="caution">
    <text evidence="1">The sequence shown here is derived from an EMBL/GenBank/DDBJ whole genome shotgun (WGS) entry which is preliminary data.</text>
</comment>
<keyword evidence="2" id="KW-1185">Reference proteome</keyword>
<dbReference type="AlphaFoldDB" id="A0A1S9P7F9"/>